<dbReference type="GO" id="GO:0005975">
    <property type="term" value="P:carbohydrate metabolic process"/>
    <property type="evidence" value="ECO:0007669"/>
    <property type="project" value="InterPro"/>
</dbReference>
<dbReference type="SUPFAM" id="SSF74650">
    <property type="entry name" value="Galactose mutarotase-like"/>
    <property type="match status" value="1"/>
</dbReference>
<dbReference type="EMBL" id="CP008876">
    <property type="protein sequence ID" value="AIF67646.1"/>
    <property type="molecule type" value="Genomic_DNA"/>
</dbReference>
<dbReference type="Gene3D" id="2.70.98.10">
    <property type="match status" value="1"/>
</dbReference>
<dbReference type="HOGENOM" id="CLU_057834_1_0_9"/>
<dbReference type="GO" id="GO:0030246">
    <property type="term" value="F:carbohydrate binding"/>
    <property type="evidence" value="ECO:0007669"/>
    <property type="project" value="InterPro"/>
</dbReference>
<protein>
    <submittedName>
        <fullName evidence="1">Aldose epimerase</fullName>
    </submittedName>
</protein>
<proteinExistence type="predicted"/>
<dbReference type="RefSeq" id="WP_038563506.1">
    <property type="nucleotide sequence ID" value="NZ_CP008876.1"/>
</dbReference>
<dbReference type="GeneID" id="34223349"/>
<dbReference type="OrthoDB" id="9795355at2"/>
<dbReference type="CDD" id="cd09024">
    <property type="entry name" value="Aldose_epim_lacX"/>
    <property type="match status" value="1"/>
</dbReference>
<dbReference type="GO" id="GO:0016853">
    <property type="term" value="F:isomerase activity"/>
    <property type="evidence" value="ECO:0007669"/>
    <property type="project" value="InterPro"/>
</dbReference>
<gene>
    <name evidence="1" type="ORF">GZ22_14040</name>
</gene>
<evidence type="ECO:0000313" key="2">
    <source>
        <dbReference type="Proteomes" id="UP000027980"/>
    </source>
</evidence>
<accession>A0A075LNG5</accession>
<organism evidence="1 2">
    <name type="scientific">Terribacillus saccharophilus</name>
    <dbReference type="NCBI Taxonomy" id="361277"/>
    <lineage>
        <taxon>Bacteria</taxon>
        <taxon>Bacillati</taxon>
        <taxon>Bacillota</taxon>
        <taxon>Bacilli</taxon>
        <taxon>Bacillales</taxon>
        <taxon>Bacillaceae</taxon>
        <taxon>Terribacillus</taxon>
    </lineage>
</organism>
<dbReference type="KEGG" id="tap:GZ22_14040"/>
<dbReference type="Proteomes" id="UP000027980">
    <property type="component" value="Chromosome"/>
</dbReference>
<dbReference type="InterPro" id="IPR037481">
    <property type="entry name" value="LacX"/>
</dbReference>
<dbReference type="AlphaFoldDB" id="A0A075LNG5"/>
<dbReference type="InterPro" id="IPR011013">
    <property type="entry name" value="Gal_mutarotase_sf_dom"/>
</dbReference>
<reference evidence="1 2" key="1">
    <citation type="submission" date="2014-07" db="EMBL/GenBank/DDBJ databases">
        <title>Complete genome sequence of a moderately halophilic bacterium Terribacillus aidingensis MP602, isolated from Cryptomeria fortunei in Tianmu mountain in China.</title>
        <authorList>
            <person name="Wang Y."/>
            <person name="Lu P."/>
            <person name="Zhang L."/>
        </authorList>
    </citation>
    <scope>NUCLEOTIDE SEQUENCE [LARGE SCALE GENOMIC DNA]</scope>
    <source>
        <strain evidence="1 2">MP602</strain>
    </source>
</reference>
<dbReference type="InterPro" id="IPR014718">
    <property type="entry name" value="GH-type_carb-bd"/>
</dbReference>
<dbReference type="InterPro" id="IPR008183">
    <property type="entry name" value="Aldose_1/G6P_1-epimerase"/>
</dbReference>
<name>A0A075LNG5_9BACI</name>
<sequence>MIRIENESLSVEIAELGAEVRSVQHKDTQLSYMWSGDAAYWGRVSPVLFPIVGRLKDSNYIAEGKTYELSHHGFLRDAEFQVSDAQATSVTFAKESNGEYRDVYPYEFRVEICYRLEADQLHVDWKVNSLEKEEMMYFSIGAHPAFRVPLISGEHAADYKLHLKPVQNKQVTVYELADGLIREKEQPAVLPAMPIQAALFENDAIVYDHIEEVRLQSSEGNGVAVSLSGFPYVGIWSKYDAATSTMAPFVCIEPWFGIADTTDSTGVLSQKAGIQKLAPDAEFNSSYRMTFF</sequence>
<dbReference type="Pfam" id="PF01263">
    <property type="entry name" value="Aldose_epim"/>
    <property type="match status" value="1"/>
</dbReference>
<evidence type="ECO:0000313" key="1">
    <source>
        <dbReference type="EMBL" id="AIF67646.1"/>
    </source>
</evidence>